<name>A0A364LDF8_TALAM</name>
<dbReference type="AlphaFoldDB" id="A0A364LDF8"/>
<dbReference type="RefSeq" id="XP_040738369.1">
    <property type="nucleotide sequence ID" value="XM_040882828.1"/>
</dbReference>
<dbReference type="EMBL" id="MIKG01000027">
    <property type="protein sequence ID" value="RAO73855.1"/>
    <property type="molecule type" value="Genomic_DNA"/>
</dbReference>
<feature type="region of interest" description="Disordered" evidence="1">
    <location>
        <begin position="1"/>
        <end position="67"/>
    </location>
</feature>
<sequence length="67" mass="7332">MSSQDYYGQQQPHYGSGYPNHPPQAHPPQGGYYPPQQPGYGPPQQPGYGPPPQVVPLLLPAIHSQKK</sequence>
<organism evidence="2 3">
    <name type="scientific">Talaromyces amestolkiae</name>
    <dbReference type="NCBI Taxonomy" id="1196081"/>
    <lineage>
        <taxon>Eukaryota</taxon>
        <taxon>Fungi</taxon>
        <taxon>Dikarya</taxon>
        <taxon>Ascomycota</taxon>
        <taxon>Pezizomycotina</taxon>
        <taxon>Eurotiomycetes</taxon>
        <taxon>Eurotiomycetidae</taxon>
        <taxon>Eurotiales</taxon>
        <taxon>Trichocomaceae</taxon>
        <taxon>Talaromyces</taxon>
        <taxon>Talaromyces sect. Talaromyces</taxon>
    </lineage>
</organism>
<dbReference type="GeneID" id="63799081"/>
<protein>
    <submittedName>
        <fullName evidence="2">Uncharacterized protein</fullName>
    </submittedName>
</protein>
<keyword evidence="3" id="KW-1185">Reference proteome</keyword>
<gene>
    <name evidence="2" type="ORF">BHQ10_009867</name>
</gene>
<feature type="compositionally biased region" description="Pro residues" evidence="1">
    <location>
        <begin position="35"/>
        <end position="54"/>
    </location>
</feature>
<proteinExistence type="predicted"/>
<accession>A0A364LDF8</accession>
<evidence type="ECO:0000313" key="2">
    <source>
        <dbReference type="EMBL" id="RAO73855.1"/>
    </source>
</evidence>
<reference evidence="2 3" key="1">
    <citation type="journal article" date="2017" name="Biotechnol. Biofuels">
        <title>Differential beta-glucosidase expression as a function of carbon source availability in Talaromyces amestolkiae: a genomic and proteomic approach.</title>
        <authorList>
            <person name="de Eugenio L.I."/>
            <person name="Mendez-Liter J.A."/>
            <person name="Nieto-Dominguez M."/>
            <person name="Alonso L."/>
            <person name="Gil-Munoz J."/>
            <person name="Barriuso J."/>
            <person name="Prieto A."/>
            <person name="Martinez M.J."/>
        </authorList>
    </citation>
    <scope>NUCLEOTIDE SEQUENCE [LARGE SCALE GENOMIC DNA]</scope>
    <source>
        <strain evidence="2 3">CIB</strain>
    </source>
</reference>
<feature type="compositionally biased region" description="Polar residues" evidence="1">
    <location>
        <begin position="1"/>
        <end position="13"/>
    </location>
</feature>
<dbReference type="Proteomes" id="UP000249363">
    <property type="component" value="Unassembled WGS sequence"/>
</dbReference>
<comment type="caution">
    <text evidence="2">The sequence shown here is derived from an EMBL/GenBank/DDBJ whole genome shotgun (WGS) entry which is preliminary data.</text>
</comment>
<evidence type="ECO:0000256" key="1">
    <source>
        <dbReference type="SAM" id="MobiDB-lite"/>
    </source>
</evidence>
<evidence type="ECO:0000313" key="3">
    <source>
        <dbReference type="Proteomes" id="UP000249363"/>
    </source>
</evidence>